<evidence type="ECO:0000313" key="3">
    <source>
        <dbReference type="EMBL" id="KAJ1642552.1"/>
    </source>
</evidence>
<organism evidence="3 4">
    <name type="scientific">Coemansia asiatica</name>
    <dbReference type="NCBI Taxonomy" id="1052880"/>
    <lineage>
        <taxon>Eukaryota</taxon>
        <taxon>Fungi</taxon>
        <taxon>Fungi incertae sedis</taxon>
        <taxon>Zoopagomycota</taxon>
        <taxon>Kickxellomycotina</taxon>
        <taxon>Kickxellomycetes</taxon>
        <taxon>Kickxellales</taxon>
        <taxon>Kickxellaceae</taxon>
        <taxon>Coemansia</taxon>
    </lineage>
</organism>
<dbReference type="InterPro" id="IPR012340">
    <property type="entry name" value="NA-bd_OB-fold"/>
</dbReference>
<sequence>MDFEQTLDGLREELFSIVRPDKRDDISWSWLATAACRIIGEHSTGVSRTILLTELERQWHALSSSDVQHTEVQRTVGPFYHRAGNPPSTTVFGLKVDNMRTITGTQIWLWTVSGAPSPSSGNATAGGAGGVRKRNTTDMQIDFFVHQRYYAVVCGAEFEGFFSETRTLLATSLWMSDRGGARDGQPLHTLLPTTTLAFVLRIKDDPGISDAMRRHTDEALLQDVFGVAFNGRRFVHCGAPVFNADQVWCKITTIHPAAQTTRDDRSGMCQELECVYEQHGLSAPVVATIAFWDSDTAAVRLFKTDDYIGLLCPSVRKRNDDGVPISLDYGPQTIAFVMGHVQQQPSTCLTQTDIVRNDLGYFDYGRYAHRLRIGQLRGDMSNVTLLANVLLVSENTPAADPDCEGAAIDRCAVRIVDGTDTCDVTLWGSDLGRQAARIRPGQLVLLQKLETESGPRGLLVSGGAAINTAMVNVSTMPGVLASSALRRYTFLAQLPAQGCRYIKACVTKVQPAAANTNTNTNTNVNVNVNVNDGLCDPRDRTGATTLQHSACGRAVVVLGETALANRLDGPVDTYLFACPGCGRAQLPAAEVESAFSVCSDLDDGTAMRCALVDANAALIIMRITPAQFLELPSRREQLSALAGPLGKEIVASVSLLDKNILRIDAACPAEDVGMPSIG</sequence>
<keyword evidence="4" id="KW-1185">Reference proteome</keyword>
<feature type="domain" description="Cell division control protein 24 OB" evidence="2">
    <location>
        <begin position="9"/>
        <end position="65"/>
    </location>
</feature>
<protein>
    <recommendedName>
        <fullName evidence="5">Cell division control protein 24 OB domain-containing protein</fullName>
    </recommendedName>
</protein>
<name>A0A9W8CGT2_9FUNG</name>
<dbReference type="AlphaFoldDB" id="A0A9W8CGT2"/>
<dbReference type="PANTHER" id="PTHR36033:SF1">
    <property type="entry name" value="NUCLEIC ACID-BINDING PROTEINS SUPERFAMILY"/>
    <property type="match status" value="1"/>
</dbReference>
<dbReference type="EMBL" id="JANBOH010000380">
    <property type="protein sequence ID" value="KAJ1642552.1"/>
    <property type="molecule type" value="Genomic_DNA"/>
</dbReference>
<evidence type="ECO:0000313" key="4">
    <source>
        <dbReference type="Proteomes" id="UP001145021"/>
    </source>
</evidence>
<dbReference type="Pfam" id="PF17244">
    <property type="entry name" value="CDC24_OB3"/>
    <property type="match status" value="1"/>
</dbReference>
<dbReference type="InterPro" id="IPR035203">
    <property type="entry name" value="Cdc24_OB3"/>
</dbReference>
<comment type="caution">
    <text evidence="3">The sequence shown here is derived from an EMBL/GenBank/DDBJ whole genome shotgun (WGS) entry which is preliminary data.</text>
</comment>
<dbReference type="InterPro" id="IPR035201">
    <property type="entry name" value="Cdc24_OB1"/>
</dbReference>
<evidence type="ECO:0000259" key="2">
    <source>
        <dbReference type="Pfam" id="PF17246"/>
    </source>
</evidence>
<evidence type="ECO:0000259" key="1">
    <source>
        <dbReference type="Pfam" id="PF17244"/>
    </source>
</evidence>
<dbReference type="Proteomes" id="UP001145021">
    <property type="component" value="Unassembled WGS sequence"/>
</dbReference>
<dbReference type="Pfam" id="PF17246">
    <property type="entry name" value="CDC24_OB1"/>
    <property type="match status" value="1"/>
</dbReference>
<accession>A0A9W8CGT2</accession>
<gene>
    <name evidence="3" type="ORF">LPJ64_005616</name>
</gene>
<reference evidence="3" key="1">
    <citation type="submission" date="2022-07" db="EMBL/GenBank/DDBJ databases">
        <title>Phylogenomic reconstructions and comparative analyses of Kickxellomycotina fungi.</title>
        <authorList>
            <person name="Reynolds N.K."/>
            <person name="Stajich J.E."/>
            <person name="Barry K."/>
            <person name="Grigoriev I.V."/>
            <person name="Crous P."/>
            <person name="Smith M.E."/>
        </authorList>
    </citation>
    <scope>NUCLEOTIDE SEQUENCE</scope>
    <source>
        <strain evidence="3">NBRC 105413</strain>
    </source>
</reference>
<evidence type="ECO:0008006" key="5">
    <source>
        <dbReference type="Google" id="ProtNLM"/>
    </source>
</evidence>
<dbReference type="Gene3D" id="2.40.50.140">
    <property type="entry name" value="Nucleic acid-binding proteins"/>
    <property type="match status" value="1"/>
</dbReference>
<proteinExistence type="predicted"/>
<feature type="domain" description="Cell division control protein 24 OB" evidence="1">
    <location>
        <begin position="376"/>
        <end position="634"/>
    </location>
</feature>
<dbReference type="PANTHER" id="PTHR36033">
    <property type="entry name" value="NUCLEIC ACID-BINDING PROTEINS SUPERFAMILY"/>
    <property type="match status" value="1"/>
</dbReference>